<evidence type="ECO:0000313" key="2">
    <source>
        <dbReference type="EMBL" id="GKV11010.1"/>
    </source>
</evidence>
<feature type="domain" description="1,3-beta-glucan synthase component FKS1-like" evidence="1">
    <location>
        <begin position="197"/>
        <end position="297"/>
    </location>
</feature>
<dbReference type="GO" id="GO:0046527">
    <property type="term" value="F:glucosyltransferase activity"/>
    <property type="evidence" value="ECO:0007669"/>
    <property type="project" value="TreeGrafter"/>
</dbReference>
<dbReference type="EMBL" id="BPVZ01000033">
    <property type="protein sequence ID" value="GKV11010.1"/>
    <property type="molecule type" value="Genomic_DNA"/>
</dbReference>
<dbReference type="Pfam" id="PF14288">
    <property type="entry name" value="FKS1_dom1"/>
    <property type="match status" value="1"/>
</dbReference>
<dbReference type="SMART" id="SM01205">
    <property type="entry name" value="FKS1_dom1"/>
    <property type="match status" value="1"/>
</dbReference>
<evidence type="ECO:0000313" key="3">
    <source>
        <dbReference type="Proteomes" id="UP001054252"/>
    </source>
</evidence>
<dbReference type="PANTHER" id="PTHR12741">
    <property type="entry name" value="LYST-INTERACTING PROTEIN LIP5 DOPAMINE RESPONSIVE PROTEIN DRG-1"/>
    <property type="match status" value="1"/>
</dbReference>
<comment type="caution">
    <text evidence="2">The sequence shown here is derived from an EMBL/GenBank/DDBJ whole genome shotgun (WGS) entry which is preliminary data.</text>
</comment>
<protein>
    <recommendedName>
        <fullName evidence="1">1,3-beta-glucan synthase component FKS1-like domain-containing protein</fullName>
    </recommendedName>
</protein>
<dbReference type="AlphaFoldDB" id="A0AAV5JJM3"/>
<sequence length="319" mass="37189">MSSGDDKKHQVDDSFMLKAMQQQFQKLDVMFGEIKDKMEKQDAAIAKLYQIQNGSPNFHNHNLDDNDEDAFNDDAQNSNFRMDRFMRVKYPFWSLYYKKKPLFGPWKPKSWVLNPCAWVHRGFLGSRQTQEPGQTQELGSKPKRLGSLWVLGFTMNPSAWVPGFVVNPQAGFVMNPQAGFIANLGSWVRRGFLGRTSANLRLMPECICYIYNHMAMELNKILDNRIDDYTRMPFVPSSSGDCGFLKNIMMLFYKTIRKEVEDNQNKTASHFAWRNYDDINEYFSSKRCFRSLKWPIDMQSNFLYTANKNNRVGKMGFVD</sequence>
<dbReference type="PANTHER" id="PTHR12741:SF102">
    <property type="entry name" value="CALLOSE SYNTHASE 11"/>
    <property type="match status" value="1"/>
</dbReference>
<evidence type="ECO:0000259" key="1">
    <source>
        <dbReference type="SMART" id="SM01205"/>
    </source>
</evidence>
<accession>A0AAV5JJM3</accession>
<dbReference type="Proteomes" id="UP001054252">
    <property type="component" value="Unassembled WGS sequence"/>
</dbReference>
<reference evidence="2 3" key="1">
    <citation type="journal article" date="2021" name="Commun. Biol.">
        <title>The genome of Shorea leprosula (Dipterocarpaceae) highlights the ecological relevance of drought in aseasonal tropical rainforests.</title>
        <authorList>
            <person name="Ng K.K.S."/>
            <person name="Kobayashi M.J."/>
            <person name="Fawcett J.A."/>
            <person name="Hatakeyama M."/>
            <person name="Paape T."/>
            <person name="Ng C.H."/>
            <person name="Ang C.C."/>
            <person name="Tnah L.H."/>
            <person name="Lee C.T."/>
            <person name="Nishiyama T."/>
            <person name="Sese J."/>
            <person name="O'Brien M.J."/>
            <person name="Copetti D."/>
            <person name="Mohd Noor M.I."/>
            <person name="Ong R.C."/>
            <person name="Putra M."/>
            <person name="Sireger I.Z."/>
            <person name="Indrioko S."/>
            <person name="Kosugi Y."/>
            <person name="Izuno A."/>
            <person name="Isagi Y."/>
            <person name="Lee S.L."/>
            <person name="Shimizu K.K."/>
        </authorList>
    </citation>
    <scope>NUCLEOTIDE SEQUENCE [LARGE SCALE GENOMIC DNA]</scope>
    <source>
        <strain evidence="2">214</strain>
    </source>
</reference>
<dbReference type="InterPro" id="IPR026899">
    <property type="entry name" value="FKS1-like_dom1"/>
</dbReference>
<proteinExistence type="predicted"/>
<keyword evidence="3" id="KW-1185">Reference proteome</keyword>
<name>A0AAV5JJM3_9ROSI</name>
<organism evidence="2 3">
    <name type="scientific">Rubroshorea leprosula</name>
    <dbReference type="NCBI Taxonomy" id="152421"/>
    <lineage>
        <taxon>Eukaryota</taxon>
        <taxon>Viridiplantae</taxon>
        <taxon>Streptophyta</taxon>
        <taxon>Embryophyta</taxon>
        <taxon>Tracheophyta</taxon>
        <taxon>Spermatophyta</taxon>
        <taxon>Magnoliopsida</taxon>
        <taxon>eudicotyledons</taxon>
        <taxon>Gunneridae</taxon>
        <taxon>Pentapetalae</taxon>
        <taxon>rosids</taxon>
        <taxon>malvids</taxon>
        <taxon>Malvales</taxon>
        <taxon>Dipterocarpaceae</taxon>
        <taxon>Rubroshorea</taxon>
    </lineage>
</organism>
<dbReference type="GO" id="GO:0005886">
    <property type="term" value="C:plasma membrane"/>
    <property type="evidence" value="ECO:0007669"/>
    <property type="project" value="TreeGrafter"/>
</dbReference>
<gene>
    <name evidence="2" type="ORF">SLEP1_g22299</name>
</gene>